<dbReference type="Pfam" id="PF06338">
    <property type="entry name" value="ComK"/>
    <property type="match status" value="1"/>
</dbReference>
<accession>A0A1S6IMC0</accession>
<dbReference type="InterPro" id="IPR010461">
    <property type="entry name" value="ComK"/>
</dbReference>
<dbReference type="AlphaFoldDB" id="A0A1S6IMC0"/>
<dbReference type="KEGG" id="jda:BW727_100279"/>
<dbReference type="GO" id="GO:0030420">
    <property type="term" value="P:establishment of competence for transformation"/>
    <property type="evidence" value="ECO:0007669"/>
    <property type="project" value="InterPro"/>
</dbReference>
<dbReference type="EMBL" id="CP019728">
    <property type="protein sequence ID" value="AQS52687.1"/>
    <property type="molecule type" value="Genomic_DNA"/>
</dbReference>
<evidence type="ECO:0000313" key="2">
    <source>
        <dbReference type="Proteomes" id="UP000188993"/>
    </source>
</evidence>
<sequence length="296" mass="34719">MEGNYEFHKFFGHQPPDIISTYQSPYYSHHFIYEEAGKEGYQSHPKPFRVENKLDLKAYIQDSQSTTDGPLDFEQIICVINPEEFDPNSDKETLIFYEDGCMIRTNEPSGEFMNRLFKHSGISYDQMRELMRLINSGQPVHSCPYVKGQLAFMPTYGPSKQNVSWISLAHAIDCRKISKDGQQTRIEFFNRHYFDFPIPTKILDHRIDVAAKLYAFQHRRFLESAHDFGISLIQGEKRLTQNILHRRMEKLSALPQINSLDLVEQMMGITYREWKKDKGNLKKSPYLEELDELFLS</sequence>
<name>A0A1S6IMC0_9LACT</name>
<dbReference type="RefSeq" id="WP_062468131.1">
    <property type="nucleotide sequence ID" value="NZ_BBYN01000005.1"/>
</dbReference>
<dbReference type="OrthoDB" id="2162219at2"/>
<proteinExistence type="predicted"/>
<protein>
    <submittedName>
        <fullName evidence="1">Uncharacterized protein</fullName>
    </submittedName>
</protein>
<keyword evidence="2" id="KW-1185">Reference proteome</keyword>
<evidence type="ECO:0000313" key="1">
    <source>
        <dbReference type="EMBL" id="AQS52687.1"/>
    </source>
</evidence>
<dbReference type="STRING" id="708126.BW727_100279"/>
<organism evidence="1 2">
    <name type="scientific">Jeotgalibaca dankookensis</name>
    <dbReference type="NCBI Taxonomy" id="708126"/>
    <lineage>
        <taxon>Bacteria</taxon>
        <taxon>Bacillati</taxon>
        <taxon>Bacillota</taxon>
        <taxon>Bacilli</taxon>
        <taxon>Lactobacillales</taxon>
        <taxon>Carnobacteriaceae</taxon>
        <taxon>Jeotgalibaca</taxon>
    </lineage>
</organism>
<reference evidence="1 2" key="1">
    <citation type="journal article" date="2014" name="Int. J. Syst. Evol. Microbiol.">
        <title>Jeotgalibaca dankookensis gen. nov., sp. nov., a member of the family Carnobacteriaceae, isolated from seujeot (Korean traditional food).</title>
        <authorList>
            <person name="Lee D.G."/>
            <person name="Trujillo M.E."/>
            <person name="Kang H."/>
            <person name="Ahn T.Y."/>
        </authorList>
    </citation>
    <scope>NUCLEOTIDE SEQUENCE [LARGE SCALE GENOMIC DNA]</scope>
    <source>
        <strain evidence="1 2">EX-07</strain>
    </source>
</reference>
<dbReference type="Proteomes" id="UP000188993">
    <property type="component" value="Chromosome"/>
</dbReference>
<gene>
    <name evidence="1" type="ORF">BW727_100279</name>
</gene>